<evidence type="ECO:0000313" key="8">
    <source>
        <dbReference type="Proteomes" id="UP000516072"/>
    </source>
</evidence>
<feature type="region of interest" description="Disordered" evidence="5">
    <location>
        <begin position="72"/>
        <end position="120"/>
    </location>
</feature>
<dbReference type="EMBL" id="LR778175">
    <property type="protein sequence ID" value="CAB1275731.1"/>
    <property type="molecule type" value="Genomic_DNA"/>
</dbReference>
<dbReference type="PIRSF" id="PIRSF016821">
    <property type="entry name" value="HSP15"/>
    <property type="match status" value="1"/>
</dbReference>
<dbReference type="PROSITE" id="PS50889">
    <property type="entry name" value="S4"/>
    <property type="match status" value="1"/>
</dbReference>
<name>A0A7G1QA32_9GAMM</name>
<dbReference type="InterPro" id="IPR036986">
    <property type="entry name" value="S4_RNA-bd_sf"/>
</dbReference>
<evidence type="ECO:0000256" key="3">
    <source>
        <dbReference type="ARBA" id="ARBA00023125"/>
    </source>
</evidence>
<dbReference type="GO" id="GO:0034605">
    <property type="term" value="P:cellular response to heat"/>
    <property type="evidence" value="ECO:0007669"/>
    <property type="project" value="InterPro"/>
</dbReference>
<protein>
    <recommendedName>
        <fullName evidence="4">Heat shock protein 15</fullName>
    </recommendedName>
</protein>
<dbReference type="RefSeq" id="WP_197745118.1">
    <property type="nucleotide sequence ID" value="NZ_LR778175.1"/>
</dbReference>
<keyword evidence="7" id="KW-0346">Stress response</keyword>
<comment type="similarity">
    <text evidence="1 4">Belongs to the HSP15 family.</text>
</comment>
<dbReference type="CDD" id="cd00165">
    <property type="entry name" value="S4"/>
    <property type="match status" value="1"/>
</dbReference>
<evidence type="ECO:0000256" key="5">
    <source>
        <dbReference type="SAM" id="MobiDB-lite"/>
    </source>
</evidence>
<evidence type="ECO:0000313" key="7">
    <source>
        <dbReference type="EMBL" id="CAB1275731.1"/>
    </source>
</evidence>
<gene>
    <name evidence="7" type="primary">hslR</name>
    <name evidence="7" type="ORF">NSCAC_0813</name>
</gene>
<proteinExistence type="inferred from homology"/>
<organism evidence="7 8">
    <name type="scientific">Candidatus Nitrosacidococcus tergens</name>
    <dbReference type="NCBI Taxonomy" id="553981"/>
    <lineage>
        <taxon>Bacteria</taxon>
        <taxon>Pseudomonadati</taxon>
        <taxon>Pseudomonadota</taxon>
        <taxon>Gammaproteobacteria</taxon>
        <taxon>Chromatiales</taxon>
        <taxon>Chromatiaceae</taxon>
        <taxon>Candidatus Nitrosacidococcus</taxon>
    </lineage>
</organism>
<dbReference type="GO" id="GO:0043023">
    <property type="term" value="F:ribosomal large subunit binding"/>
    <property type="evidence" value="ECO:0007669"/>
    <property type="project" value="InterPro"/>
</dbReference>
<evidence type="ECO:0000256" key="2">
    <source>
        <dbReference type="ARBA" id="ARBA00022884"/>
    </source>
</evidence>
<feature type="compositionally biased region" description="Low complexity" evidence="5">
    <location>
        <begin position="88"/>
        <end position="99"/>
    </location>
</feature>
<dbReference type="Proteomes" id="UP000516072">
    <property type="component" value="Chromosome"/>
</dbReference>
<dbReference type="Gene3D" id="3.10.290.10">
    <property type="entry name" value="RNA-binding S4 domain"/>
    <property type="match status" value="1"/>
</dbReference>
<dbReference type="InterPro" id="IPR002942">
    <property type="entry name" value="S4_RNA-bd"/>
</dbReference>
<accession>A0A7G1QA32</accession>
<sequence length="129" mass="15132">MAEDEKIRIDKWLWAARFFKTRSLASEAVSGGKVHLNHQRAKSSHRVNIGDHLLIRRERFEYEIEILSLSKQRRSAPEAASLYQETEQSQAKRQALAAQLKEERSHLGIPTRPSKKDRRQIIRFIRKSE</sequence>
<dbReference type="SMART" id="SM00363">
    <property type="entry name" value="S4"/>
    <property type="match status" value="1"/>
</dbReference>
<dbReference type="InterPro" id="IPR025708">
    <property type="entry name" value="HSP15"/>
</dbReference>
<dbReference type="GO" id="GO:0003677">
    <property type="term" value="F:DNA binding"/>
    <property type="evidence" value="ECO:0007669"/>
    <property type="project" value="UniProtKB-KW"/>
</dbReference>
<reference evidence="7 8" key="1">
    <citation type="submission" date="2020-03" db="EMBL/GenBank/DDBJ databases">
        <authorList>
            <person name="Picone N."/>
        </authorList>
    </citation>
    <scope>NUCLEOTIDE SEQUENCE [LARGE SCALE GENOMIC DNA]</scope>
    <source>
        <strain evidence="7">NSCAC1</strain>
    </source>
</reference>
<evidence type="ECO:0000259" key="6">
    <source>
        <dbReference type="SMART" id="SM00363"/>
    </source>
</evidence>
<dbReference type="GO" id="GO:0003727">
    <property type="term" value="F:single-stranded RNA binding"/>
    <property type="evidence" value="ECO:0007669"/>
    <property type="project" value="InterPro"/>
</dbReference>
<evidence type="ECO:0000256" key="4">
    <source>
        <dbReference type="PIRNR" id="PIRNR016821"/>
    </source>
</evidence>
<keyword evidence="2 4" id="KW-0694">RNA-binding</keyword>
<feature type="domain" description="RNA-binding S4" evidence="6">
    <location>
        <begin position="7"/>
        <end position="65"/>
    </location>
</feature>
<dbReference type="SUPFAM" id="SSF55174">
    <property type="entry name" value="Alpha-L RNA-binding motif"/>
    <property type="match status" value="1"/>
</dbReference>
<keyword evidence="3 4" id="KW-0238">DNA-binding</keyword>
<keyword evidence="8" id="KW-1185">Reference proteome</keyword>
<dbReference type="Pfam" id="PF01479">
    <property type="entry name" value="S4"/>
    <property type="match status" value="1"/>
</dbReference>
<evidence type="ECO:0000256" key="1">
    <source>
        <dbReference type="ARBA" id="ARBA00008396"/>
    </source>
</evidence>
<dbReference type="KEGG" id="ntg:NSCAC_0813"/>
<dbReference type="AlphaFoldDB" id="A0A7G1QA32"/>